<sequence length="367" mass="39881">MYNVGAGDDNSYNESLESKYTVADILSSMANSGSEPPISFSSVTSPDYTTLTSTQATDTLTPTTIASLEQSFIELQSMAPGSIQSSYMAPAGVPVSIKSEYPEWNDSDWIPSAKRGRYNPPGMPSMAPSTTNYGSPYSPSLSVVSTSSSCNSMSGTQRRLPGPRRHYKDEKLSPAESERRKIRRERNKLAAAKCRQRRVDQTNTLVNETECLEDEQCELKNELQRLQREKDELEFVLQAHKPRCVRKHMTCRDGGVAKRERTQDADGACTLDLSITMAMKQQPATTRPTSLAIPSRTSAASMTDTLGVPLTTPSNGLFTFGLESMVDGHTGLTPITGAPSCATQAQRSSSDSNTTDVMSSPTSLMAL</sequence>
<dbReference type="InterPro" id="IPR004827">
    <property type="entry name" value="bZIP"/>
</dbReference>
<dbReference type="EMBL" id="JAODUO010000338">
    <property type="protein sequence ID" value="KAK2182736.1"/>
    <property type="molecule type" value="Genomic_DNA"/>
</dbReference>
<comment type="caution">
    <text evidence="6">The sequence shown here is derived from an EMBL/GenBank/DDBJ whole genome shotgun (WGS) entry which is preliminary data.</text>
</comment>
<feature type="compositionally biased region" description="Basic and acidic residues" evidence="4">
    <location>
        <begin position="167"/>
        <end position="179"/>
    </location>
</feature>
<feature type="domain" description="BZIP" evidence="5">
    <location>
        <begin position="177"/>
        <end position="240"/>
    </location>
</feature>
<name>A0AAD9L4H4_RIDPI</name>
<dbReference type="InterPro" id="IPR004826">
    <property type="entry name" value="bZIP_Maf"/>
</dbReference>
<accession>A0AAD9L4H4</accession>
<dbReference type="AlphaFoldDB" id="A0AAD9L4H4"/>
<feature type="region of interest" description="Disordered" evidence="4">
    <location>
        <begin position="144"/>
        <end position="180"/>
    </location>
</feature>
<dbReference type="SUPFAM" id="SSF57959">
    <property type="entry name" value="Leucine zipper domain"/>
    <property type="match status" value="1"/>
</dbReference>
<evidence type="ECO:0000256" key="1">
    <source>
        <dbReference type="ARBA" id="ARBA00023015"/>
    </source>
</evidence>
<dbReference type="InterPro" id="IPR046347">
    <property type="entry name" value="bZIP_sf"/>
</dbReference>
<dbReference type="PROSITE" id="PS50217">
    <property type="entry name" value="BZIP"/>
    <property type="match status" value="1"/>
</dbReference>
<feature type="compositionally biased region" description="Polar residues" evidence="4">
    <location>
        <begin position="341"/>
        <end position="367"/>
    </location>
</feature>
<dbReference type="PRINTS" id="PR00042">
    <property type="entry name" value="LEUZIPPRFOS"/>
</dbReference>
<dbReference type="GO" id="GO:0005634">
    <property type="term" value="C:nucleus"/>
    <property type="evidence" value="ECO:0007669"/>
    <property type="project" value="TreeGrafter"/>
</dbReference>
<evidence type="ECO:0000256" key="3">
    <source>
        <dbReference type="ARBA" id="ARBA00023163"/>
    </source>
</evidence>
<protein>
    <recommendedName>
        <fullName evidence="5">BZIP domain-containing protein</fullName>
    </recommendedName>
</protein>
<dbReference type="PANTHER" id="PTHR23351:SF24">
    <property type="entry name" value="ACTIVATING TRANSCRIPTION FACTOR 3-RELATED"/>
    <property type="match status" value="1"/>
</dbReference>
<dbReference type="GO" id="GO:0000981">
    <property type="term" value="F:DNA-binding transcription factor activity, RNA polymerase II-specific"/>
    <property type="evidence" value="ECO:0007669"/>
    <property type="project" value="TreeGrafter"/>
</dbReference>
<dbReference type="CDD" id="cd14721">
    <property type="entry name" value="bZIP_Fos"/>
    <property type="match status" value="1"/>
</dbReference>
<dbReference type="PANTHER" id="PTHR23351">
    <property type="entry name" value="FOS TRANSCRIPTION FACTOR-RELATED"/>
    <property type="match status" value="1"/>
</dbReference>
<evidence type="ECO:0000259" key="5">
    <source>
        <dbReference type="PROSITE" id="PS50217"/>
    </source>
</evidence>
<dbReference type="InterPro" id="IPR000837">
    <property type="entry name" value="AP-1"/>
</dbReference>
<keyword evidence="7" id="KW-1185">Reference proteome</keyword>
<gene>
    <name evidence="6" type="ORF">NP493_339g01027</name>
</gene>
<reference evidence="6" key="1">
    <citation type="journal article" date="2023" name="Mol. Biol. Evol.">
        <title>Third-Generation Sequencing Reveals the Adaptive Role of the Epigenome in Three Deep-Sea Polychaetes.</title>
        <authorList>
            <person name="Perez M."/>
            <person name="Aroh O."/>
            <person name="Sun Y."/>
            <person name="Lan Y."/>
            <person name="Juniper S.K."/>
            <person name="Young C.R."/>
            <person name="Angers B."/>
            <person name="Qian P.Y."/>
        </authorList>
    </citation>
    <scope>NUCLEOTIDE SEQUENCE</scope>
    <source>
        <strain evidence="6">R07B-5</strain>
    </source>
</reference>
<dbReference type="Gene3D" id="1.20.5.170">
    <property type="match status" value="1"/>
</dbReference>
<evidence type="ECO:0000313" key="7">
    <source>
        <dbReference type="Proteomes" id="UP001209878"/>
    </source>
</evidence>
<evidence type="ECO:0000256" key="4">
    <source>
        <dbReference type="SAM" id="MobiDB-lite"/>
    </source>
</evidence>
<dbReference type="GO" id="GO:0000978">
    <property type="term" value="F:RNA polymerase II cis-regulatory region sequence-specific DNA binding"/>
    <property type="evidence" value="ECO:0007669"/>
    <property type="project" value="TreeGrafter"/>
</dbReference>
<feature type="region of interest" description="Disordered" evidence="4">
    <location>
        <begin position="331"/>
        <end position="367"/>
    </location>
</feature>
<proteinExistence type="predicted"/>
<organism evidence="6 7">
    <name type="scientific">Ridgeia piscesae</name>
    <name type="common">Tubeworm</name>
    <dbReference type="NCBI Taxonomy" id="27915"/>
    <lineage>
        <taxon>Eukaryota</taxon>
        <taxon>Metazoa</taxon>
        <taxon>Spiralia</taxon>
        <taxon>Lophotrochozoa</taxon>
        <taxon>Annelida</taxon>
        <taxon>Polychaeta</taxon>
        <taxon>Sedentaria</taxon>
        <taxon>Canalipalpata</taxon>
        <taxon>Sabellida</taxon>
        <taxon>Siboglinidae</taxon>
        <taxon>Ridgeia</taxon>
    </lineage>
</organism>
<keyword evidence="2" id="KW-0238">DNA-binding</keyword>
<dbReference type="Pfam" id="PF03131">
    <property type="entry name" value="bZIP_Maf"/>
    <property type="match status" value="1"/>
</dbReference>
<keyword evidence="3" id="KW-0804">Transcription</keyword>
<evidence type="ECO:0000256" key="2">
    <source>
        <dbReference type="ARBA" id="ARBA00023125"/>
    </source>
</evidence>
<keyword evidence="1" id="KW-0805">Transcription regulation</keyword>
<dbReference type="Proteomes" id="UP001209878">
    <property type="component" value="Unassembled WGS sequence"/>
</dbReference>
<dbReference type="SMART" id="SM00338">
    <property type="entry name" value="BRLZ"/>
    <property type="match status" value="1"/>
</dbReference>
<dbReference type="PROSITE" id="PS00036">
    <property type="entry name" value="BZIP_BASIC"/>
    <property type="match status" value="1"/>
</dbReference>
<evidence type="ECO:0000313" key="6">
    <source>
        <dbReference type="EMBL" id="KAK2182736.1"/>
    </source>
</evidence>
<feature type="compositionally biased region" description="Low complexity" evidence="4">
    <location>
        <begin position="144"/>
        <end position="154"/>
    </location>
</feature>
<dbReference type="FunFam" id="1.20.5.170:FF:000006">
    <property type="entry name" value="fos-related antigen 2 isoform X1"/>
    <property type="match status" value="1"/>
</dbReference>